<evidence type="ECO:0000313" key="2">
    <source>
        <dbReference type="RefSeq" id="XP_010474093.1"/>
    </source>
</evidence>
<keyword evidence="1" id="KW-1185">Reference proteome</keyword>
<dbReference type="Proteomes" id="UP000694864">
    <property type="component" value="Chromosome 16"/>
</dbReference>
<dbReference type="RefSeq" id="XP_010474093.1">
    <property type="nucleotide sequence ID" value="XM_010475791.1"/>
</dbReference>
<protein>
    <submittedName>
        <fullName evidence="2">Uncharacterized protein LOC104753556</fullName>
    </submittedName>
</protein>
<dbReference type="GeneID" id="104753556"/>
<evidence type="ECO:0000313" key="1">
    <source>
        <dbReference type="Proteomes" id="UP000694864"/>
    </source>
</evidence>
<dbReference type="InterPro" id="IPR036691">
    <property type="entry name" value="Endo/exonu/phosph_ase_sf"/>
</dbReference>
<reference evidence="2" key="2">
    <citation type="submission" date="2025-08" db="UniProtKB">
        <authorList>
            <consortium name="RefSeq"/>
        </authorList>
    </citation>
    <scope>IDENTIFICATION</scope>
    <source>
        <tissue evidence="2">Leaf</tissue>
    </source>
</reference>
<dbReference type="PANTHER" id="PTHR33710">
    <property type="entry name" value="BNAC02G09200D PROTEIN"/>
    <property type="match status" value="1"/>
</dbReference>
<proteinExistence type="predicted"/>
<sequence>MVRHCGLLEFPSLGDSLSWRGWRDKKPIRCRLDRVLANEQWHDMFTDSFTEYLTMIASDHKPVLAVIADKTQRGRRSFRFDRRWLDKEGFFGAIAEGWNVGSNLPNTSLVDKVATCCRYISQWRNAQVPFGQETIEDLKSKLAAAQENDATSVDELAELTWQLREAYRDEEVYWYQIIRSRWMRLGDHNTSYFHAQTKQRRVRNRIVGLHDQHGIWSTEDNEVQNIAVSYFQDLFTSSNPSESEETLGVIDASISPRSAEIF</sequence>
<dbReference type="SUPFAM" id="SSF56219">
    <property type="entry name" value="DNase I-like"/>
    <property type="match status" value="1"/>
</dbReference>
<dbReference type="PANTHER" id="PTHR33710:SF71">
    <property type="entry name" value="ENDONUCLEASE_EXONUCLEASE_PHOSPHATASE DOMAIN-CONTAINING PROTEIN"/>
    <property type="match status" value="1"/>
</dbReference>
<accession>A0ABM0WPB7</accession>
<organism evidence="1 2">
    <name type="scientific">Camelina sativa</name>
    <name type="common">False flax</name>
    <name type="synonym">Myagrum sativum</name>
    <dbReference type="NCBI Taxonomy" id="90675"/>
    <lineage>
        <taxon>Eukaryota</taxon>
        <taxon>Viridiplantae</taxon>
        <taxon>Streptophyta</taxon>
        <taxon>Embryophyta</taxon>
        <taxon>Tracheophyta</taxon>
        <taxon>Spermatophyta</taxon>
        <taxon>Magnoliopsida</taxon>
        <taxon>eudicotyledons</taxon>
        <taxon>Gunneridae</taxon>
        <taxon>Pentapetalae</taxon>
        <taxon>rosids</taxon>
        <taxon>malvids</taxon>
        <taxon>Brassicales</taxon>
        <taxon>Brassicaceae</taxon>
        <taxon>Camelineae</taxon>
        <taxon>Camelina</taxon>
    </lineage>
</organism>
<name>A0ABM0WPB7_CAMSA</name>
<reference evidence="1" key="1">
    <citation type="journal article" date="2014" name="Nat. Commun.">
        <title>The emerging biofuel crop Camelina sativa retains a highly undifferentiated hexaploid genome structure.</title>
        <authorList>
            <person name="Kagale S."/>
            <person name="Koh C."/>
            <person name="Nixon J."/>
            <person name="Bollina V."/>
            <person name="Clarke W.E."/>
            <person name="Tuteja R."/>
            <person name="Spillane C."/>
            <person name="Robinson S.J."/>
            <person name="Links M.G."/>
            <person name="Clarke C."/>
            <person name="Higgins E.E."/>
            <person name="Huebert T."/>
            <person name="Sharpe A.G."/>
            <person name="Parkin I.A."/>
        </authorList>
    </citation>
    <scope>NUCLEOTIDE SEQUENCE [LARGE SCALE GENOMIC DNA]</scope>
    <source>
        <strain evidence="1">cv. DH55</strain>
    </source>
</reference>
<gene>
    <name evidence="2" type="primary">LOC104753556</name>
</gene>